<dbReference type="GO" id="GO:0004536">
    <property type="term" value="F:DNA nuclease activity"/>
    <property type="evidence" value="ECO:0007669"/>
    <property type="project" value="InterPro"/>
</dbReference>
<dbReference type="GO" id="GO:0005829">
    <property type="term" value="C:cytosol"/>
    <property type="evidence" value="ECO:0007669"/>
    <property type="project" value="TreeGrafter"/>
</dbReference>
<dbReference type="PROSITE" id="PS01091">
    <property type="entry name" value="TATD_3"/>
    <property type="match status" value="1"/>
</dbReference>
<dbReference type="RefSeq" id="WP_007239413.1">
    <property type="nucleotide sequence ID" value="NZ_BAFB01000145.1"/>
</dbReference>
<proteinExistence type="predicted"/>
<dbReference type="Proteomes" id="UP000005038">
    <property type="component" value="Unassembled WGS sequence"/>
</dbReference>
<reference evidence="4" key="1">
    <citation type="submission" date="2012-02" db="EMBL/GenBank/DDBJ databases">
        <title>Whole genome shotgun sequence of Gordonia otitidis NBRC 100426.</title>
        <authorList>
            <person name="Yoshida I."/>
            <person name="Hosoyama A."/>
            <person name="Tsuchikane K."/>
            <person name="Katsumata H."/>
            <person name="Yamazaki S."/>
            <person name="Fujita N."/>
        </authorList>
    </citation>
    <scope>NUCLEOTIDE SEQUENCE [LARGE SCALE GENOMIC DNA]</scope>
    <source>
        <strain evidence="4">NBRC 100426</strain>
    </source>
</reference>
<dbReference type="GO" id="GO:0016788">
    <property type="term" value="F:hydrolase activity, acting on ester bonds"/>
    <property type="evidence" value="ECO:0007669"/>
    <property type="project" value="InterPro"/>
</dbReference>
<organism evidence="4 5">
    <name type="scientific">Gordonia otitidis (strain DSM 44809 / CCUG 52243 / JCM 12355 / NBRC 100426 / IFM 10032)</name>
    <dbReference type="NCBI Taxonomy" id="1108044"/>
    <lineage>
        <taxon>Bacteria</taxon>
        <taxon>Bacillati</taxon>
        <taxon>Actinomycetota</taxon>
        <taxon>Actinomycetes</taxon>
        <taxon>Mycobacteriales</taxon>
        <taxon>Gordoniaceae</taxon>
        <taxon>Gordonia</taxon>
    </lineage>
</organism>
<dbReference type="InterPro" id="IPR001130">
    <property type="entry name" value="TatD-like"/>
</dbReference>
<feature type="region of interest" description="Disordered" evidence="3">
    <location>
        <begin position="1"/>
        <end position="70"/>
    </location>
</feature>
<gene>
    <name evidence="4" type="ORF">GOOTI_145_00080</name>
</gene>
<dbReference type="SUPFAM" id="SSF51556">
    <property type="entry name" value="Metallo-dependent hydrolases"/>
    <property type="match status" value="1"/>
</dbReference>
<dbReference type="OrthoDB" id="9810005at2"/>
<dbReference type="InterPro" id="IPR018228">
    <property type="entry name" value="DNase_TatD-rel_CS"/>
</dbReference>
<name>H5TNY1_GORO1</name>
<dbReference type="FunFam" id="3.20.20.140:FF:000005">
    <property type="entry name" value="TatD family hydrolase"/>
    <property type="match status" value="1"/>
</dbReference>
<accession>H5TNY1</accession>
<feature type="compositionally biased region" description="Low complexity" evidence="3">
    <location>
        <begin position="18"/>
        <end position="35"/>
    </location>
</feature>
<keyword evidence="2" id="KW-0378">Hydrolase</keyword>
<dbReference type="AlphaFoldDB" id="H5TNY1"/>
<evidence type="ECO:0000256" key="1">
    <source>
        <dbReference type="ARBA" id="ARBA00022723"/>
    </source>
</evidence>
<dbReference type="NCBIfam" id="TIGR00010">
    <property type="entry name" value="YchF/TatD family DNA exonuclease"/>
    <property type="match status" value="1"/>
</dbReference>
<evidence type="ECO:0000256" key="3">
    <source>
        <dbReference type="SAM" id="MobiDB-lite"/>
    </source>
</evidence>
<dbReference type="InterPro" id="IPR032466">
    <property type="entry name" value="Metal_Hydrolase"/>
</dbReference>
<keyword evidence="1" id="KW-0479">Metal-binding</keyword>
<dbReference type="PANTHER" id="PTHR46124:SF2">
    <property type="entry name" value="D-AMINOACYL-TRNA DEACYLASE"/>
    <property type="match status" value="1"/>
</dbReference>
<dbReference type="CDD" id="cd01310">
    <property type="entry name" value="TatD_DNAse"/>
    <property type="match status" value="1"/>
</dbReference>
<evidence type="ECO:0000256" key="2">
    <source>
        <dbReference type="ARBA" id="ARBA00022801"/>
    </source>
</evidence>
<dbReference type="InterPro" id="IPR015991">
    <property type="entry name" value="TatD/YcfH-like"/>
</dbReference>
<sequence length="332" mass="36258">MTEEAQGSARPAGSKSVAPQDPDTAQAPDSAAQAPDRAERTDSAERTESAKAAKKRRRREPPPDPTPLYGLIDAHTHLAACGGRSPETVRAIVDHAESVGVETVITVADDMVDARWAVSAADWDDRVYAAVALHPMHADDLDDATSRELAQMAEHPRVVAVGETGLDYYWPARSDDCAKPEIQHEAFRWHIRLAKSIGKPLMIHNREADRDVLDILADEGAPDTVIMHCFSGDQNVARECVERGYYLSFAGTVSFANASSLRDAARVVPDELILVETDAPFLTPDPYRGQPNQSYCLPYTARSLASTRGVDAESFGRTLGDNARRAYQLPLR</sequence>
<evidence type="ECO:0000313" key="4">
    <source>
        <dbReference type="EMBL" id="GAB35189.1"/>
    </source>
</evidence>
<protein>
    <submittedName>
        <fullName evidence="4">Deoxyribonuclease</fullName>
    </submittedName>
</protein>
<dbReference type="Pfam" id="PF01026">
    <property type="entry name" value="TatD_DNase"/>
    <property type="match status" value="1"/>
</dbReference>
<keyword evidence="5" id="KW-1185">Reference proteome</keyword>
<dbReference type="EMBL" id="BAFB01000145">
    <property type="protein sequence ID" value="GAB35189.1"/>
    <property type="molecule type" value="Genomic_DNA"/>
</dbReference>
<dbReference type="Gene3D" id="3.20.20.140">
    <property type="entry name" value="Metal-dependent hydrolases"/>
    <property type="match status" value="1"/>
</dbReference>
<comment type="caution">
    <text evidence="4">The sequence shown here is derived from an EMBL/GenBank/DDBJ whole genome shotgun (WGS) entry which is preliminary data.</text>
</comment>
<dbReference type="PANTHER" id="PTHR46124">
    <property type="entry name" value="D-AMINOACYL-TRNA DEACYLASE"/>
    <property type="match status" value="1"/>
</dbReference>
<dbReference type="GO" id="GO:0046872">
    <property type="term" value="F:metal ion binding"/>
    <property type="evidence" value="ECO:0007669"/>
    <property type="project" value="UniProtKB-KW"/>
</dbReference>
<feature type="compositionally biased region" description="Basic and acidic residues" evidence="3">
    <location>
        <begin position="36"/>
        <end position="51"/>
    </location>
</feature>
<evidence type="ECO:0000313" key="5">
    <source>
        <dbReference type="Proteomes" id="UP000005038"/>
    </source>
</evidence>
<dbReference type="STRING" id="1108044.GOOTI_145_00080"/>